<feature type="domain" description="SpaA-like prealbumin fold" evidence="8">
    <location>
        <begin position="153"/>
        <end position="229"/>
    </location>
</feature>
<feature type="domain" description="DUF11" evidence="6">
    <location>
        <begin position="1479"/>
        <end position="1585"/>
    </location>
</feature>
<organism evidence="10 11">
    <name type="scientific">Candidatus Woesebacteria bacterium GW2011_GWC2_31_9</name>
    <dbReference type="NCBI Taxonomy" id="1618586"/>
    <lineage>
        <taxon>Bacteria</taxon>
        <taxon>Candidatus Woeseibacteriota</taxon>
    </lineage>
</organism>
<feature type="compositionally biased region" description="Polar residues" evidence="4">
    <location>
        <begin position="11"/>
        <end position="22"/>
    </location>
</feature>
<keyword evidence="5" id="KW-1133">Transmembrane helix</keyword>
<feature type="domain" description="SpaA-like prealbumin fold" evidence="8">
    <location>
        <begin position="240"/>
        <end position="319"/>
    </location>
</feature>
<feature type="domain" description="SD-repeat containing protein B" evidence="7">
    <location>
        <begin position="1363"/>
        <end position="1451"/>
    </location>
</feature>
<dbReference type="Pfam" id="PF17210">
    <property type="entry name" value="SdrD_B"/>
    <property type="match status" value="1"/>
</dbReference>
<evidence type="ECO:0000256" key="2">
    <source>
        <dbReference type="ARBA" id="ARBA00022525"/>
    </source>
</evidence>
<dbReference type="Proteomes" id="UP000034803">
    <property type="component" value="Unassembled WGS sequence"/>
</dbReference>
<evidence type="ECO:0000259" key="9">
    <source>
        <dbReference type="Pfam" id="PF24514"/>
    </source>
</evidence>
<feature type="region of interest" description="Disordered" evidence="4">
    <location>
        <begin position="11"/>
        <end position="38"/>
    </location>
</feature>
<dbReference type="Gene3D" id="2.40.160.150">
    <property type="match status" value="1"/>
</dbReference>
<keyword evidence="2" id="KW-0964">Secreted</keyword>
<evidence type="ECO:0000313" key="11">
    <source>
        <dbReference type="Proteomes" id="UP000034803"/>
    </source>
</evidence>
<accession>A0A0G0BJC7</accession>
<feature type="domain" description="SpaA-like prealbumin fold" evidence="9">
    <location>
        <begin position="420"/>
        <end position="507"/>
    </location>
</feature>
<evidence type="ECO:0000256" key="5">
    <source>
        <dbReference type="SAM" id="Phobius"/>
    </source>
</evidence>
<protein>
    <recommendedName>
        <fullName evidence="12">DUF11 domain-containing protein</fullName>
    </recommendedName>
</protein>
<dbReference type="EMBL" id="LBOI01000015">
    <property type="protein sequence ID" value="KKP31127.1"/>
    <property type="molecule type" value="Genomic_DNA"/>
</dbReference>
<dbReference type="InterPro" id="IPR033764">
    <property type="entry name" value="Sdr_B"/>
</dbReference>
<keyword evidence="5" id="KW-0472">Membrane</keyword>
<comment type="caution">
    <text evidence="10">The sequence shown here is derived from an EMBL/GenBank/DDBJ whole genome shotgun (WGS) entry which is preliminary data.</text>
</comment>
<feature type="domain" description="SpaA-like prealbumin fold" evidence="8">
    <location>
        <begin position="1045"/>
        <end position="1119"/>
    </location>
</feature>
<dbReference type="Pfam" id="PF19403">
    <property type="entry name" value="SpaA_2"/>
    <property type="match status" value="7"/>
</dbReference>
<dbReference type="InterPro" id="IPR001434">
    <property type="entry name" value="OmcB-like_DUF11"/>
</dbReference>
<evidence type="ECO:0000259" key="7">
    <source>
        <dbReference type="Pfam" id="PF17210"/>
    </source>
</evidence>
<dbReference type="Gene3D" id="2.60.40.10">
    <property type="entry name" value="Immunoglobulins"/>
    <property type="match status" value="2"/>
</dbReference>
<dbReference type="InterPro" id="IPR055371">
    <property type="entry name" value="SpaA_PFL_dom_4"/>
</dbReference>
<gene>
    <name evidence="10" type="ORF">UR21_C0015G0001</name>
</gene>
<evidence type="ECO:0000259" key="8">
    <source>
        <dbReference type="Pfam" id="PF19403"/>
    </source>
</evidence>
<dbReference type="InterPro" id="IPR013783">
    <property type="entry name" value="Ig-like_fold"/>
</dbReference>
<evidence type="ECO:0008006" key="12">
    <source>
        <dbReference type="Google" id="ProtNLM"/>
    </source>
</evidence>
<dbReference type="NCBIfam" id="TIGR04226">
    <property type="entry name" value="RrgB_K2N_iso_D2"/>
    <property type="match status" value="1"/>
</dbReference>
<keyword evidence="5" id="KW-0812">Transmembrane</keyword>
<name>A0A0G0BJC7_9BACT</name>
<dbReference type="Gene3D" id="2.60.40.740">
    <property type="match status" value="1"/>
</dbReference>
<feature type="non-terminal residue" evidence="10">
    <location>
        <position position="1"/>
    </location>
</feature>
<dbReference type="SUPFAM" id="SSF117074">
    <property type="entry name" value="Hypothetical protein PA1324"/>
    <property type="match status" value="2"/>
</dbReference>
<evidence type="ECO:0000256" key="4">
    <source>
        <dbReference type="SAM" id="MobiDB-lite"/>
    </source>
</evidence>
<feature type="transmembrane region" description="Helical" evidence="5">
    <location>
        <begin position="1638"/>
        <end position="1655"/>
    </location>
</feature>
<evidence type="ECO:0000256" key="3">
    <source>
        <dbReference type="ARBA" id="ARBA00022729"/>
    </source>
</evidence>
<keyword evidence="3" id="KW-0732">Signal</keyword>
<evidence type="ECO:0000259" key="6">
    <source>
        <dbReference type="Pfam" id="PF01345"/>
    </source>
</evidence>
<comment type="subcellular location">
    <subcellularLocation>
        <location evidence="1">Secreted</location>
    </subcellularLocation>
</comment>
<dbReference type="InterPro" id="IPR045826">
    <property type="entry name" value="SpaA_PFL_dom_2"/>
</dbReference>
<feature type="domain" description="SpaA-like prealbumin fold" evidence="8">
    <location>
        <begin position="51"/>
        <end position="144"/>
    </location>
</feature>
<dbReference type="Pfam" id="PF01345">
    <property type="entry name" value="DUF11"/>
    <property type="match status" value="1"/>
</dbReference>
<feature type="domain" description="SpaA-like prealbumin fold" evidence="8">
    <location>
        <begin position="325"/>
        <end position="410"/>
    </location>
</feature>
<dbReference type="InterPro" id="IPR008966">
    <property type="entry name" value="Adhesion_dom_sf"/>
</dbReference>
<evidence type="ECO:0000256" key="1">
    <source>
        <dbReference type="ARBA" id="ARBA00004613"/>
    </source>
</evidence>
<dbReference type="InterPro" id="IPR047589">
    <property type="entry name" value="DUF11_rpt"/>
</dbReference>
<sequence>VNYQLKLSNEAGQCNGSSQHSRLNPAGGAVEQTGQQNVPVPANQVIELPDITVSKMVDRDGNGIFESNANIGEWSFTLDGTTTIATDVSGQVLFINVTNGSHSIVESSVFGYEFDSGSGTNCTFNSATATAVVASGTTPTNATCIFNNKHSQGTLRVTKVVNNNNGGTKVASDFSFQVNGGSLIAFETGGTNDLTVVPGTYSVIEPGVSGYATTYDNCTNVTVVTDQITTCTITNNDIQPKLTVIKVVVNDNGGNKEISDFPLFVDNTGVISGIENGFNVGTYIISETDQEGYTGTISGNCASNGSITLGLGDTKSCTITNDDIAPTITLIKNVIKDNGGTAGVNDFGLTIGGVAANSGQKYSVDANKEYAINEAGLAGYSFTSIAGTGCPTSLGGTVTLNPGQDIICTITNDDIPGKIIVDKVTNPLEDPQKFDFTLSKSTNLVDSFQLNDLDTPYDSGPLSAGNYSLVEDELTGWDLTSATCNDGSSINNISLSLGETVTCTFNNFKYPKLTVIKDLTPSNDPGKFNLLIGSTVYASNVGDGGTTGSLILNAGQYQVSETAGTDTSLSDYNISYSSNCANGEVNLSAGDNVTCTIYNTRKTGNIFFDKIFIGGTANDSDWTFTIFKNITNLVQGGLHDEDSALLNTGSYTVEETSSVLGYTLTSTGGVCPTFVGSTASLDVTESGGTCTFTNTRDTGSVTVNKKVDSDGDNTFEGGNSQANTLGFSFKVDTSQAYSMGSTVSGIETTITGVTHTVTENDDVSDYHFVGWFTTGSTGYSCNTPEGITLPVTVTVNKDVDTNITLCNAIDTATLTLEKVVNNNSGGTKEPSDWELSAIYDSNSLKVQGNGPSITGKILANKQYSLSESGPVGYSASSWSCTGGNETYGNFTFKVNGGTAVAFESDGQNDLNVNAGTYSVVEPSVSGYSTGYNNCTDVVIPNGGTATCTITNNDIAPTITLIKDVTNDNGGDANPDDFSLMVGGNLVLSGSTTTVDANTSISLNETVLEGYNFVNITGDSKCPSVLGGSLTLDEGENVTCTIHNDDKTPHLTVVKNVVGSSAKVSGDFTMYIDGDNVSEDSFPGSSAGTTASLDVGSYIVSEDVVTGYTSSFSDDCDGSIALGENKTCTVTNTRDLGKIEVKKIIDEDGYITTTSDQTPGVGWVIDINGNSTDTEDPSPLTTDLNGENITDDIKTGEYLAIESKQDGYDLVTAYCKLGETFKGTYDNLDSVNGIILGEGETIICTFINTPNGSIHGYKWEDKDGNGIENIDDNPLGNWAINLYGWDNGTNDYTKLVKTTTTDTTIGSDLGWYWFNHLFPATYKVCEELKTGWTQTYPTDPNCHFVNVPQNNNNVVQNFGNFKLAEIGDFVWTDYNGNGIQDVGEPGISGVQTDLYLDNGDGIQDLGEADILVGSTTTDGSGIYLFTNLLPGNYWVDVVDLTVPTGYAPTTTDPYGPIAVVSGANFDAADFGFVPSKEVKIEKSNDKLFGARIGDEVIYTLKVKNTGNVTINNLEVIDILPGGFEYVSGSSLINDVSTSDPTITSGVLKWSIGDIISGQEIKITYKAKVLSSVFQGSSYKNFATCKGTIGSEEREESLETIECNVANSSVVIGTGIGYGGNLLGQVLGASIELPDTGSDTLWIIMALTMLGIGIYINRKYAKK</sequence>
<evidence type="ECO:0000313" key="10">
    <source>
        <dbReference type="EMBL" id="KKP31127.1"/>
    </source>
</evidence>
<dbReference type="InterPro" id="IPR026466">
    <property type="entry name" value="Fim_isopep_form_D2_dom"/>
</dbReference>
<dbReference type="Pfam" id="PF24514">
    <property type="entry name" value="SpaA_4"/>
    <property type="match status" value="1"/>
</dbReference>
<dbReference type="GO" id="GO:0005576">
    <property type="term" value="C:extracellular region"/>
    <property type="evidence" value="ECO:0007669"/>
    <property type="project" value="UniProtKB-SubCell"/>
</dbReference>
<reference evidence="10 11" key="1">
    <citation type="journal article" date="2015" name="Nature">
        <title>rRNA introns, odd ribosomes, and small enigmatic genomes across a large radiation of phyla.</title>
        <authorList>
            <person name="Brown C.T."/>
            <person name="Hug L.A."/>
            <person name="Thomas B.C."/>
            <person name="Sharon I."/>
            <person name="Castelle C.J."/>
            <person name="Singh A."/>
            <person name="Wilkins M.J."/>
            <person name="Williams K.H."/>
            <person name="Banfield J.F."/>
        </authorList>
    </citation>
    <scope>NUCLEOTIDE SEQUENCE [LARGE SCALE GENOMIC DNA]</scope>
</reference>
<feature type="domain" description="SpaA-like prealbumin fold" evidence="8">
    <location>
        <begin position="955"/>
        <end position="1041"/>
    </location>
</feature>
<feature type="domain" description="SpaA-like prealbumin fold" evidence="8">
    <location>
        <begin position="811"/>
        <end position="893"/>
    </location>
</feature>
<dbReference type="SUPFAM" id="SSF49401">
    <property type="entry name" value="Bacterial adhesins"/>
    <property type="match status" value="1"/>
</dbReference>
<proteinExistence type="predicted"/>
<dbReference type="NCBIfam" id="TIGR01451">
    <property type="entry name" value="B_ant_repeat"/>
    <property type="match status" value="1"/>
</dbReference>